<evidence type="ECO:0000313" key="3">
    <source>
        <dbReference type="Proteomes" id="UP000532162"/>
    </source>
</evidence>
<gene>
    <name evidence="2" type="ORF">HX900_33510</name>
</gene>
<dbReference type="InterPro" id="IPR053135">
    <property type="entry name" value="AKR2_Oxidoreductase"/>
</dbReference>
<name>A0A7Z0UHX2_9HYPH</name>
<dbReference type="PANTHER" id="PTHR43312">
    <property type="entry name" value="D-THREO-ALDOSE 1-DEHYDROGENASE"/>
    <property type="match status" value="1"/>
</dbReference>
<dbReference type="Pfam" id="PF00248">
    <property type="entry name" value="Aldo_ket_red"/>
    <property type="match status" value="1"/>
</dbReference>
<protein>
    <submittedName>
        <fullName evidence="2">Aldo/keto reductase</fullName>
    </submittedName>
</protein>
<dbReference type="InterPro" id="IPR020471">
    <property type="entry name" value="AKR"/>
</dbReference>
<dbReference type="EMBL" id="JACCPJ010000015">
    <property type="protein sequence ID" value="NZD65987.1"/>
    <property type="molecule type" value="Genomic_DNA"/>
</dbReference>
<feature type="domain" description="NADP-dependent oxidoreductase" evidence="1">
    <location>
        <begin position="15"/>
        <end position="316"/>
    </location>
</feature>
<evidence type="ECO:0000259" key="1">
    <source>
        <dbReference type="Pfam" id="PF00248"/>
    </source>
</evidence>
<dbReference type="CDD" id="cd19086">
    <property type="entry name" value="AKR_AKR11C1"/>
    <property type="match status" value="1"/>
</dbReference>
<dbReference type="PRINTS" id="PR00069">
    <property type="entry name" value="ALDKETRDTASE"/>
</dbReference>
<dbReference type="PANTHER" id="PTHR43312:SF1">
    <property type="entry name" value="NADP-DEPENDENT OXIDOREDUCTASE DOMAIN-CONTAINING PROTEIN"/>
    <property type="match status" value="1"/>
</dbReference>
<dbReference type="InterPro" id="IPR036812">
    <property type="entry name" value="NAD(P)_OxRdtase_dom_sf"/>
</dbReference>
<proteinExistence type="predicted"/>
<dbReference type="SUPFAM" id="SSF51430">
    <property type="entry name" value="NAD(P)-linked oxidoreductase"/>
    <property type="match status" value="1"/>
</dbReference>
<comment type="caution">
    <text evidence="2">The sequence shown here is derived from an EMBL/GenBank/DDBJ whole genome shotgun (WGS) entry which is preliminary data.</text>
</comment>
<evidence type="ECO:0000313" key="2">
    <source>
        <dbReference type="EMBL" id="NZD65987.1"/>
    </source>
</evidence>
<dbReference type="InterPro" id="IPR023210">
    <property type="entry name" value="NADP_OxRdtase_dom"/>
</dbReference>
<dbReference type="Gene3D" id="3.20.20.100">
    <property type="entry name" value="NADP-dependent oxidoreductase domain"/>
    <property type="match status" value="1"/>
</dbReference>
<sequence length="328" mass="36370">MRTKGFGRTGRKVSEIGFGAWAIGAAWGEVNDEDALAALHAALDTGVTFIDTADVYGDGHSEKLIAKVMKERGGERPYIATKAGRRLPQQSVEGYSAENLEGWIDRSLKNLETDSLDLVQLHCPPTDLYYHPEVFGRLDKLVEKGKIRNYGVSVERVEEALKAIEYPGVMSVQIIFNAFRQRPIEHFFKQAAEKKVAIIARVPLASGLLSGKFKKDTKFESNDHRLFNRNGEAFDVGETFSGVPYEVGLEAVEKVRPLVSGDTTMAKFALRWILMFDAVTVAIPGARNPAQASSNAEAASLPAISDSAMREIKAIYDTYIKNYVHQRW</sequence>
<reference evidence="2 3" key="1">
    <citation type="submission" date="2020-07" db="EMBL/GenBank/DDBJ databases">
        <authorList>
            <person name="Sun Q."/>
        </authorList>
    </citation>
    <scope>NUCLEOTIDE SEQUENCE [LARGE SCALE GENOMIC DNA]</scope>
    <source>
        <strain evidence="2 3">WYCCWR 11290</strain>
    </source>
</reference>
<dbReference type="RefSeq" id="WP_180697287.1">
    <property type="nucleotide sequence ID" value="NZ_JACCPJ010000015.1"/>
</dbReference>
<dbReference type="GO" id="GO:0016491">
    <property type="term" value="F:oxidoreductase activity"/>
    <property type="evidence" value="ECO:0007669"/>
    <property type="project" value="InterPro"/>
</dbReference>
<dbReference type="Proteomes" id="UP000532162">
    <property type="component" value="Unassembled WGS sequence"/>
</dbReference>
<accession>A0A7Z0UHX2</accession>
<organism evidence="2 3">
    <name type="scientific">Rhizobium changzhiense</name>
    <dbReference type="NCBI Taxonomy" id="2692317"/>
    <lineage>
        <taxon>Bacteria</taxon>
        <taxon>Pseudomonadati</taxon>
        <taxon>Pseudomonadota</taxon>
        <taxon>Alphaproteobacteria</taxon>
        <taxon>Hyphomicrobiales</taxon>
        <taxon>Rhizobiaceae</taxon>
        <taxon>Rhizobium/Agrobacterium group</taxon>
        <taxon>Rhizobium</taxon>
    </lineage>
</organism>
<dbReference type="AlphaFoldDB" id="A0A7Z0UHX2"/>